<dbReference type="PATRIC" id="fig|61647.15.peg.3424"/>
<evidence type="ECO:0000256" key="1">
    <source>
        <dbReference type="SAM" id="SignalP"/>
    </source>
</evidence>
<dbReference type="RefSeq" id="WP_048280671.1">
    <property type="nucleotide sequence ID" value="NZ_LDZF01000032.1"/>
</dbReference>
<dbReference type="EMBL" id="LDZF01000032">
    <property type="protein sequence ID" value="KMK11237.1"/>
    <property type="molecule type" value="Genomic_DNA"/>
</dbReference>
<comment type="caution">
    <text evidence="2">The sequence shown here is derived from an EMBL/GenBank/DDBJ whole genome shotgun (WGS) entry which is preliminary data.</text>
</comment>
<protein>
    <recommendedName>
        <fullName evidence="4">Type VI secretion system-associated protein</fullName>
    </recommendedName>
</protein>
<feature type="chain" id="PRO_5005262648" description="Type VI secretion system-associated protein" evidence="1">
    <location>
        <begin position="21"/>
        <end position="331"/>
    </location>
</feature>
<sequence length="331" mass="35500">MKLRLTVMAMLLAAAGAAQADNFRIVQSPSQKLDVWIDNVKGNTAQDWCDSELSLRIVTGGSKSANVLNNFLPRVGALLEHQCSRLKQMNWSLVDGSNAQIAHGTAAKSDKWAVKVAADQPATAASQTAVPAGLLAPEDNIEARSPIADRTPWQEFTLMDGCRLRTFWQESAGTPALFIPAGSSGDCEKGGWLSGKTTLTRQVGGEDRQQTVTFVHGFPVTGLGDGADPDKLLITAVNNQRMVLGAEEAGQSWIILPYDADQSSWKMDGTLAVEISREQAADPAQVQAKVEAARKAWAPWLPAQAHLSVVLIDGLLPRLSNPAARAWRAAN</sequence>
<evidence type="ECO:0000313" key="2">
    <source>
        <dbReference type="EMBL" id="KMK11237.1"/>
    </source>
</evidence>
<proteinExistence type="predicted"/>
<evidence type="ECO:0000313" key="3">
    <source>
        <dbReference type="Proteomes" id="UP000036196"/>
    </source>
</evidence>
<accession>A0A0J5LJP0</accession>
<keyword evidence="3" id="KW-1185">Reference proteome</keyword>
<dbReference type="STRING" id="61647.LG71_05705"/>
<organism evidence="2 3">
    <name type="scientific">Pluralibacter gergoviae</name>
    <name type="common">Enterobacter gergoviae</name>
    <dbReference type="NCBI Taxonomy" id="61647"/>
    <lineage>
        <taxon>Bacteria</taxon>
        <taxon>Pseudomonadati</taxon>
        <taxon>Pseudomonadota</taxon>
        <taxon>Gammaproteobacteria</taxon>
        <taxon>Enterobacterales</taxon>
        <taxon>Enterobacteriaceae</taxon>
        <taxon>Pluralibacter</taxon>
    </lineage>
</organism>
<keyword evidence="1" id="KW-0732">Signal</keyword>
<feature type="signal peptide" evidence="1">
    <location>
        <begin position="1"/>
        <end position="20"/>
    </location>
</feature>
<dbReference type="Proteomes" id="UP000036196">
    <property type="component" value="Unassembled WGS sequence"/>
</dbReference>
<evidence type="ECO:0008006" key="4">
    <source>
        <dbReference type="Google" id="ProtNLM"/>
    </source>
</evidence>
<gene>
    <name evidence="2" type="ORF">ABW06_22600</name>
</gene>
<dbReference type="AlphaFoldDB" id="A0A0J5LJP0"/>
<name>A0A0J5LJP0_PLUGE</name>
<reference evidence="2 3" key="1">
    <citation type="submission" date="2015-05" db="EMBL/GenBank/DDBJ databases">
        <title>Genome sequences of Pluralibacter gergoviae.</title>
        <authorList>
            <person name="Greninger A.L."/>
            <person name="Miller S."/>
        </authorList>
    </citation>
    <scope>NUCLEOTIDE SEQUENCE [LARGE SCALE GENOMIC DNA]</scope>
    <source>
        <strain evidence="2 3">JS81F13</strain>
    </source>
</reference>
<dbReference type="eggNOG" id="ENOG502Z7N7">
    <property type="taxonomic scope" value="Bacteria"/>
</dbReference>